<dbReference type="KEGG" id="bic:LMTR13_21825"/>
<gene>
    <name evidence="2" type="ORF">LMTR13_21825</name>
</gene>
<accession>A0A1B1UI41</accession>
<reference evidence="2 3" key="1">
    <citation type="submission" date="2016-07" db="EMBL/GenBank/DDBJ databases">
        <title>Complete genome sequence of Bradyrhizobium icense LMTR 13T, a potential inoculant strain isolated from lima bean (Phaseolus lunatus) in Peru.</title>
        <authorList>
            <person name="Ormeno-Orrillo E."/>
            <person name="Duran D."/>
            <person name="Rogel M.A."/>
            <person name="Rey L."/>
            <person name="Imperial J."/>
            <person name="Ruiz-Argueso T."/>
            <person name="Martinez-Romero E."/>
        </authorList>
    </citation>
    <scope>NUCLEOTIDE SEQUENCE [LARGE SCALE GENOMIC DNA]</scope>
    <source>
        <strain evidence="2 3">LMTR 13</strain>
    </source>
</reference>
<protein>
    <submittedName>
        <fullName evidence="2">Uncharacterized protein</fullName>
    </submittedName>
</protein>
<sequence length="177" mass="20107">MRRVTLEPEREEAPQRQRFIGLVRKHPGNSDKEIAAMATETTRLQFFAALGPFLAWLYCIAFLAARTDGPIFEDGRYWLPSLMVCYAFSILPMLFTAWVDGRLSDRWWRSLACGLAGFGIAFVLYYGLMHEGPSAAENAKIFQRDWFYVGLVWGLPAVVCSWVMGLTNGKESVDVLR</sequence>
<evidence type="ECO:0000313" key="2">
    <source>
        <dbReference type="EMBL" id="ANW02416.1"/>
    </source>
</evidence>
<dbReference type="EMBL" id="CP016428">
    <property type="protein sequence ID" value="ANW02416.1"/>
    <property type="molecule type" value="Genomic_DNA"/>
</dbReference>
<organism evidence="2 3">
    <name type="scientific">Bradyrhizobium icense</name>
    <dbReference type="NCBI Taxonomy" id="1274631"/>
    <lineage>
        <taxon>Bacteria</taxon>
        <taxon>Pseudomonadati</taxon>
        <taxon>Pseudomonadota</taxon>
        <taxon>Alphaproteobacteria</taxon>
        <taxon>Hyphomicrobiales</taxon>
        <taxon>Nitrobacteraceae</taxon>
        <taxon>Bradyrhizobium</taxon>
    </lineage>
</organism>
<feature type="transmembrane region" description="Helical" evidence="1">
    <location>
        <begin position="146"/>
        <end position="167"/>
    </location>
</feature>
<feature type="transmembrane region" description="Helical" evidence="1">
    <location>
        <begin position="46"/>
        <end position="65"/>
    </location>
</feature>
<proteinExistence type="predicted"/>
<keyword evidence="1" id="KW-0472">Membrane</keyword>
<evidence type="ECO:0000313" key="3">
    <source>
        <dbReference type="Proteomes" id="UP000092839"/>
    </source>
</evidence>
<feature type="transmembrane region" description="Helical" evidence="1">
    <location>
        <begin position="77"/>
        <end position="95"/>
    </location>
</feature>
<feature type="transmembrane region" description="Helical" evidence="1">
    <location>
        <begin position="107"/>
        <end position="126"/>
    </location>
</feature>
<keyword evidence="1" id="KW-0812">Transmembrane</keyword>
<dbReference type="Proteomes" id="UP000092839">
    <property type="component" value="Chromosome"/>
</dbReference>
<evidence type="ECO:0000256" key="1">
    <source>
        <dbReference type="SAM" id="Phobius"/>
    </source>
</evidence>
<name>A0A1B1UI41_9BRAD</name>
<keyword evidence="3" id="KW-1185">Reference proteome</keyword>
<keyword evidence="1" id="KW-1133">Transmembrane helix</keyword>
<dbReference type="AlphaFoldDB" id="A0A1B1UI41"/>